<evidence type="ECO:0000259" key="1">
    <source>
        <dbReference type="Pfam" id="PF07727"/>
    </source>
</evidence>
<reference evidence="2 3" key="1">
    <citation type="submission" date="2023-03" db="EMBL/GenBank/DDBJ databases">
        <title>WGS of Gossypium arboreum.</title>
        <authorList>
            <person name="Yu D."/>
        </authorList>
    </citation>
    <scope>NUCLEOTIDE SEQUENCE [LARGE SCALE GENOMIC DNA]</scope>
    <source>
        <tissue evidence="2">Leaf</tissue>
    </source>
</reference>
<feature type="domain" description="Reverse transcriptase Ty1/copia-type" evidence="1">
    <location>
        <begin position="2"/>
        <end position="70"/>
    </location>
</feature>
<sequence length="183" mass="20398">MSGDCAELDAVISCLNHQFSLKNLGELSFFLGLKVLRHQDRMHVSQQKYAPELLERANMMNAKPMNTPMVSSPTLISLVGSPLSDGTLYRQVVGSLQYLCLTHPDLSFAVNKVCQYMHKPHDVHCTAVTHILRYVKGAIDYGLLFQALSMSLTGFSDANWASSIEDRKSTFGFFIYLGYNLVG</sequence>
<gene>
    <name evidence="2" type="ORF">PVK06_011926</name>
</gene>
<keyword evidence="3" id="KW-1185">Reference proteome</keyword>
<dbReference type="Pfam" id="PF07727">
    <property type="entry name" value="RVT_2"/>
    <property type="match status" value="1"/>
</dbReference>
<accession>A0ABR0QA06</accession>
<evidence type="ECO:0000313" key="3">
    <source>
        <dbReference type="Proteomes" id="UP001358586"/>
    </source>
</evidence>
<protein>
    <recommendedName>
        <fullName evidence="1">Reverse transcriptase Ty1/copia-type domain-containing protein</fullName>
    </recommendedName>
</protein>
<proteinExistence type="predicted"/>
<organism evidence="2 3">
    <name type="scientific">Gossypium arboreum</name>
    <name type="common">Tree cotton</name>
    <name type="synonym">Gossypium nanking</name>
    <dbReference type="NCBI Taxonomy" id="29729"/>
    <lineage>
        <taxon>Eukaryota</taxon>
        <taxon>Viridiplantae</taxon>
        <taxon>Streptophyta</taxon>
        <taxon>Embryophyta</taxon>
        <taxon>Tracheophyta</taxon>
        <taxon>Spermatophyta</taxon>
        <taxon>Magnoliopsida</taxon>
        <taxon>eudicotyledons</taxon>
        <taxon>Gunneridae</taxon>
        <taxon>Pentapetalae</taxon>
        <taxon>rosids</taxon>
        <taxon>malvids</taxon>
        <taxon>Malvales</taxon>
        <taxon>Malvaceae</taxon>
        <taxon>Malvoideae</taxon>
        <taxon>Gossypium</taxon>
    </lineage>
</organism>
<evidence type="ECO:0000313" key="2">
    <source>
        <dbReference type="EMBL" id="KAK5836170.1"/>
    </source>
</evidence>
<dbReference type="Proteomes" id="UP001358586">
    <property type="component" value="Chromosome 4"/>
</dbReference>
<comment type="caution">
    <text evidence="2">The sequence shown here is derived from an EMBL/GenBank/DDBJ whole genome shotgun (WGS) entry which is preliminary data.</text>
</comment>
<dbReference type="PANTHER" id="PTHR11439">
    <property type="entry name" value="GAG-POL-RELATED RETROTRANSPOSON"/>
    <property type="match status" value="1"/>
</dbReference>
<dbReference type="PANTHER" id="PTHR11439:SF455">
    <property type="entry name" value="RLK (RECEPTOR-LIKE PROTEIN KINASE) 8, PUTATIVE-RELATED"/>
    <property type="match status" value="1"/>
</dbReference>
<dbReference type="InterPro" id="IPR013103">
    <property type="entry name" value="RVT_2"/>
</dbReference>
<name>A0ABR0QA06_GOSAR</name>
<dbReference type="EMBL" id="JARKNE010000004">
    <property type="protein sequence ID" value="KAK5836170.1"/>
    <property type="molecule type" value="Genomic_DNA"/>
</dbReference>